<dbReference type="PANTHER" id="PTHR47784:SF4">
    <property type="entry name" value="ZN(II)2CYS6 TRANSCRIPTION FACTOR (EUROFUNG)"/>
    <property type="match status" value="1"/>
</dbReference>
<dbReference type="SUPFAM" id="SSF57701">
    <property type="entry name" value="Zn2/Cys6 DNA-binding domain"/>
    <property type="match status" value="1"/>
</dbReference>
<gene>
    <name evidence="4" type="ORF">K458DRAFT_304266</name>
</gene>
<name>A0A6G1J125_9PLEO</name>
<evidence type="ECO:0000256" key="2">
    <source>
        <dbReference type="SAM" id="MobiDB-lite"/>
    </source>
</evidence>
<keyword evidence="1" id="KW-0539">Nucleus</keyword>
<dbReference type="Pfam" id="PF00172">
    <property type="entry name" value="Zn_clus"/>
    <property type="match status" value="1"/>
</dbReference>
<evidence type="ECO:0000313" key="5">
    <source>
        <dbReference type="Proteomes" id="UP000799291"/>
    </source>
</evidence>
<proteinExistence type="predicted"/>
<feature type="domain" description="Zn(2)-C6 fungal-type" evidence="3">
    <location>
        <begin position="16"/>
        <end position="46"/>
    </location>
</feature>
<accession>A0A6G1J125</accession>
<feature type="compositionally biased region" description="Polar residues" evidence="2">
    <location>
        <begin position="56"/>
        <end position="70"/>
    </location>
</feature>
<dbReference type="CDD" id="cd00067">
    <property type="entry name" value="GAL4"/>
    <property type="match status" value="1"/>
</dbReference>
<dbReference type="Gene3D" id="4.10.240.10">
    <property type="entry name" value="Zn(2)-C6 fungal-type DNA-binding domain"/>
    <property type="match status" value="1"/>
</dbReference>
<sequence length="398" mass="45128">MNALKTRKPHKKSRNGCLPCKGRHVKCDEQRPACVNCNKYGSICEYPRPKRVPSGEGNNTSPVGLDTPSSSHSLPPIADLHVNGNQEVVLNIPHLRLLHHFTTITAETLAYEPDAADVFSSYFVKVAFDNPYLLQALLALSALHLSRLEPHLRTEYVLQAEKHHHAALTQFMMEVSDINESNFQPVLAFSSTLFPYSWAISAEAGCDFDHAFESILSSVILTRRVRPMVSDPGLFNAMKESELGRIIPSDVHLVDWQNPEPPAETELVQLRKFSEVIHHVYPPDIIDAYKEAIHFLEQLFSRTAASLEPPSDAVLKQWVHHVQPRFIELLSEKQPGALIIFAHYGVILGRSRHYWYFEGVDELILRVAERFVPTEWASWLDWPKEEIRKGRTLPIGAI</sequence>
<reference evidence="4" key="1">
    <citation type="journal article" date="2020" name="Stud. Mycol.">
        <title>101 Dothideomycetes genomes: a test case for predicting lifestyles and emergence of pathogens.</title>
        <authorList>
            <person name="Haridas S."/>
            <person name="Albert R."/>
            <person name="Binder M."/>
            <person name="Bloem J."/>
            <person name="Labutti K."/>
            <person name="Salamov A."/>
            <person name="Andreopoulos B."/>
            <person name="Baker S."/>
            <person name="Barry K."/>
            <person name="Bills G."/>
            <person name="Bluhm B."/>
            <person name="Cannon C."/>
            <person name="Castanera R."/>
            <person name="Culley D."/>
            <person name="Daum C."/>
            <person name="Ezra D."/>
            <person name="Gonzalez J."/>
            <person name="Henrissat B."/>
            <person name="Kuo A."/>
            <person name="Liang C."/>
            <person name="Lipzen A."/>
            <person name="Lutzoni F."/>
            <person name="Magnuson J."/>
            <person name="Mondo S."/>
            <person name="Nolan M."/>
            <person name="Ohm R."/>
            <person name="Pangilinan J."/>
            <person name="Park H.-J."/>
            <person name="Ramirez L."/>
            <person name="Alfaro M."/>
            <person name="Sun H."/>
            <person name="Tritt A."/>
            <person name="Yoshinaga Y."/>
            <person name="Zwiers L.-H."/>
            <person name="Turgeon B."/>
            <person name="Goodwin S."/>
            <person name="Spatafora J."/>
            <person name="Crous P."/>
            <person name="Grigoriev I."/>
        </authorList>
    </citation>
    <scope>NUCLEOTIDE SEQUENCE</scope>
    <source>
        <strain evidence="4">CBS 122367</strain>
    </source>
</reference>
<evidence type="ECO:0000313" key="4">
    <source>
        <dbReference type="EMBL" id="KAF2683849.1"/>
    </source>
</evidence>
<keyword evidence="5" id="KW-1185">Reference proteome</keyword>
<dbReference type="PROSITE" id="PS50048">
    <property type="entry name" value="ZN2_CY6_FUNGAL_2"/>
    <property type="match status" value="1"/>
</dbReference>
<dbReference type="InterPro" id="IPR001138">
    <property type="entry name" value="Zn2Cys6_DnaBD"/>
</dbReference>
<evidence type="ECO:0000256" key="1">
    <source>
        <dbReference type="ARBA" id="ARBA00023242"/>
    </source>
</evidence>
<dbReference type="PROSITE" id="PS00463">
    <property type="entry name" value="ZN2_CY6_FUNGAL_1"/>
    <property type="match status" value="1"/>
</dbReference>
<organism evidence="4 5">
    <name type="scientific">Lentithecium fluviatile CBS 122367</name>
    <dbReference type="NCBI Taxonomy" id="1168545"/>
    <lineage>
        <taxon>Eukaryota</taxon>
        <taxon>Fungi</taxon>
        <taxon>Dikarya</taxon>
        <taxon>Ascomycota</taxon>
        <taxon>Pezizomycotina</taxon>
        <taxon>Dothideomycetes</taxon>
        <taxon>Pleosporomycetidae</taxon>
        <taxon>Pleosporales</taxon>
        <taxon>Massarineae</taxon>
        <taxon>Lentitheciaceae</taxon>
        <taxon>Lentithecium</taxon>
    </lineage>
</organism>
<dbReference type="GO" id="GO:0001228">
    <property type="term" value="F:DNA-binding transcription activator activity, RNA polymerase II-specific"/>
    <property type="evidence" value="ECO:0007669"/>
    <property type="project" value="TreeGrafter"/>
</dbReference>
<protein>
    <recommendedName>
        <fullName evidence="3">Zn(2)-C6 fungal-type domain-containing protein</fullName>
    </recommendedName>
</protein>
<dbReference type="InterPro" id="IPR036864">
    <property type="entry name" value="Zn2-C6_fun-type_DNA-bd_sf"/>
</dbReference>
<evidence type="ECO:0000259" key="3">
    <source>
        <dbReference type="PROSITE" id="PS50048"/>
    </source>
</evidence>
<dbReference type="InterPro" id="IPR021858">
    <property type="entry name" value="Fun_TF"/>
</dbReference>
<dbReference type="InterPro" id="IPR053157">
    <property type="entry name" value="Sterol_Uptake_Regulator"/>
</dbReference>
<dbReference type="Proteomes" id="UP000799291">
    <property type="component" value="Unassembled WGS sequence"/>
</dbReference>
<feature type="region of interest" description="Disordered" evidence="2">
    <location>
        <begin position="51"/>
        <end position="70"/>
    </location>
</feature>
<dbReference type="GO" id="GO:0008270">
    <property type="term" value="F:zinc ion binding"/>
    <property type="evidence" value="ECO:0007669"/>
    <property type="project" value="InterPro"/>
</dbReference>
<dbReference type="Pfam" id="PF11951">
    <property type="entry name" value="Fungal_trans_2"/>
    <property type="match status" value="1"/>
</dbReference>
<dbReference type="EMBL" id="MU005583">
    <property type="protein sequence ID" value="KAF2683849.1"/>
    <property type="molecule type" value="Genomic_DNA"/>
</dbReference>
<dbReference type="PANTHER" id="PTHR47784">
    <property type="entry name" value="STEROL UPTAKE CONTROL PROTEIN 2"/>
    <property type="match status" value="1"/>
</dbReference>
<dbReference type="AlphaFoldDB" id="A0A6G1J125"/>
<dbReference type="SMART" id="SM00066">
    <property type="entry name" value="GAL4"/>
    <property type="match status" value="1"/>
</dbReference>
<dbReference type="OrthoDB" id="5386330at2759"/>